<evidence type="ECO:0000313" key="15">
    <source>
        <dbReference type="Proteomes" id="UP000242881"/>
    </source>
</evidence>
<feature type="binding site" evidence="11">
    <location>
        <begin position="154"/>
        <end position="158"/>
    </location>
    <ligand>
        <name>NADP(+)</name>
        <dbReference type="ChEBI" id="CHEBI:58349"/>
    </ligand>
</feature>
<evidence type="ECO:0000259" key="13">
    <source>
        <dbReference type="SMART" id="SM00822"/>
    </source>
</evidence>
<dbReference type="UniPathway" id="UPA00094"/>
<evidence type="ECO:0000256" key="9">
    <source>
        <dbReference type="ARBA" id="ARBA00023160"/>
    </source>
</evidence>
<feature type="binding site" evidence="11">
    <location>
        <position position="89"/>
    </location>
    <ligand>
        <name>NADP(+)</name>
        <dbReference type="ChEBI" id="CHEBI:58349"/>
    </ligand>
</feature>
<dbReference type="NCBIfam" id="TIGR01830">
    <property type="entry name" value="3oxo_ACP_reduc"/>
    <property type="match status" value="1"/>
</dbReference>
<evidence type="ECO:0000256" key="8">
    <source>
        <dbReference type="ARBA" id="ARBA00023098"/>
    </source>
</evidence>
<keyword evidence="7 12" id="KW-0560">Oxidoreductase</keyword>
<feature type="active site" description="Proton acceptor" evidence="10">
    <location>
        <position position="154"/>
    </location>
</feature>
<evidence type="ECO:0000313" key="14">
    <source>
        <dbReference type="EMBL" id="PMP70691.1"/>
    </source>
</evidence>
<comment type="function">
    <text evidence="12">Catalyzes the NADPH-dependent reduction of beta-ketoacyl-ACP substrates to beta-hydroxyacyl-ACP products, the first reductive step in the elongation cycle of fatty acid biosynthesis.</text>
</comment>
<proteinExistence type="inferred from homology"/>
<keyword evidence="6 11" id="KW-0521">NADP</keyword>
<dbReference type="PRINTS" id="PR00081">
    <property type="entry name" value="GDHRDH"/>
</dbReference>
<dbReference type="Proteomes" id="UP000242881">
    <property type="component" value="Unassembled WGS sequence"/>
</dbReference>
<evidence type="ECO:0000256" key="10">
    <source>
        <dbReference type="PIRSR" id="PIRSR611284-1"/>
    </source>
</evidence>
<dbReference type="FunFam" id="3.40.50.720:FF:000037">
    <property type="entry name" value="3-oxoacyl-[acyl-carrier-protein] reductase FabG"/>
    <property type="match status" value="1"/>
</dbReference>
<keyword evidence="8 12" id="KW-0443">Lipid metabolism</keyword>
<dbReference type="GO" id="GO:0004316">
    <property type="term" value="F:3-oxoacyl-[acyl-carrier-protein] reductase (NADPH) activity"/>
    <property type="evidence" value="ECO:0007669"/>
    <property type="project" value="UniProtKB-UniRule"/>
</dbReference>
<accession>A0A2J6WJW4</accession>
<dbReference type="InterPro" id="IPR036291">
    <property type="entry name" value="NAD(P)-bd_dom_sf"/>
</dbReference>
<dbReference type="SMART" id="SM00822">
    <property type="entry name" value="PKS_KR"/>
    <property type="match status" value="1"/>
</dbReference>
<organism evidence="14 15">
    <name type="scientific">Calditerrivibrio nitroreducens</name>
    <dbReference type="NCBI Taxonomy" id="477976"/>
    <lineage>
        <taxon>Bacteria</taxon>
        <taxon>Pseudomonadati</taxon>
        <taxon>Deferribacterota</taxon>
        <taxon>Deferribacteres</taxon>
        <taxon>Deferribacterales</taxon>
        <taxon>Calditerrivibrionaceae</taxon>
    </lineage>
</organism>
<feature type="binding site" evidence="11">
    <location>
        <begin position="11"/>
        <end position="14"/>
    </location>
    <ligand>
        <name>NADP(+)</name>
        <dbReference type="ChEBI" id="CHEBI:58349"/>
    </ligand>
</feature>
<evidence type="ECO:0000256" key="7">
    <source>
        <dbReference type="ARBA" id="ARBA00023002"/>
    </source>
</evidence>
<gene>
    <name evidence="14" type="primary">fabG</name>
    <name evidence="14" type="ORF">C0187_05130</name>
</gene>
<keyword evidence="4 12" id="KW-0444">Lipid biosynthesis</keyword>
<dbReference type="AlphaFoldDB" id="A0A2J6WJW4"/>
<evidence type="ECO:0000256" key="6">
    <source>
        <dbReference type="ARBA" id="ARBA00022857"/>
    </source>
</evidence>
<dbReference type="GO" id="GO:0030497">
    <property type="term" value="P:fatty acid elongation"/>
    <property type="evidence" value="ECO:0007669"/>
    <property type="project" value="UniProtKB-ARBA"/>
</dbReference>
<dbReference type="InterPro" id="IPR011284">
    <property type="entry name" value="3oxo_ACP_reduc"/>
</dbReference>
<protein>
    <recommendedName>
        <fullName evidence="3 12">3-oxoacyl-[acyl-carrier-protein] reductase</fullName>
        <ecNumber evidence="3 12">1.1.1.100</ecNumber>
    </recommendedName>
</protein>
<evidence type="ECO:0000256" key="2">
    <source>
        <dbReference type="ARBA" id="ARBA00006484"/>
    </source>
</evidence>
<dbReference type="PANTHER" id="PTHR42879">
    <property type="entry name" value="3-OXOACYL-(ACYL-CARRIER-PROTEIN) REDUCTASE"/>
    <property type="match status" value="1"/>
</dbReference>
<evidence type="ECO:0000256" key="4">
    <source>
        <dbReference type="ARBA" id="ARBA00022516"/>
    </source>
</evidence>
<comment type="similarity">
    <text evidence="2 12">Belongs to the short-chain dehydrogenases/reductases (SDR) family.</text>
</comment>
<dbReference type="GO" id="GO:0051287">
    <property type="term" value="F:NAD binding"/>
    <property type="evidence" value="ECO:0007669"/>
    <property type="project" value="UniProtKB-UniRule"/>
</dbReference>
<feature type="domain" description="Ketoreductase" evidence="13">
    <location>
        <begin position="5"/>
        <end position="185"/>
    </location>
</feature>
<dbReference type="PRINTS" id="PR00080">
    <property type="entry name" value="SDRFAMILY"/>
</dbReference>
<dbReference type="Pfam" id="PF13561">
    <property type="entry name" value="adh_short_C2"/>
    <property type="match status" value="1"/>
</dbReference>
<evidence type="ECO:0000256" key="5">
    <source>
        <dbReference type="ARBA" id="ARBA00022832"/>
    </source>
</evidence>
<reference evidence="14 15" key="1">
    <citation type="submission" date="2018-01" db="EMBL/GenBank/DDBJ databases">
        <title>Metagenomic assembled genomes from two thermal pools in the Uzon Caldera, Kamchatka, Russia.</title>
        <authorList>
            <person name="Wilkins L."/>
            <person name="Ettinger C."/>
        </authorList>
    </citation>
    <scope>NUCLEOTIDE SEQUENCE [LARGE SCALE GENOMIC DNA]</scope>
    <source>
        <strain evidence="14">ZAV-05</strain>
    </source>
</reference>
<dbReference type="PANTHER" id="PTHR42879:SF2">
    <property type="entry name" value="3-OXOACYL-[ACYL-CARRIER-PROTEIN] REDUCTASE FABG"/>
    <property type="match status" value="1"/>
</dbReference>
<keyword evidence="5 12" id="KW-0276">Fatty acid metabolism</keyword>
<dbReference type="InterPro" id="IPR057326">
    <property type="entry name" value="KR_dom"/>
</dbReference>
<evidence type="ECO:0000256" key="11">
    <source>
        <dbReference type="PIRSR" id="PIRSR611284-2"/>
    </source>
</evidence>
<dbReference type="NCBIfam" id="NF009466">
    <property type="entry name" value="PRK12826.1-2"/>
    <property type="match status" value="1"/>
</dbReference>
<dbReference type="EC" id="1.1.1.100" evidence="3 12"/>
<dbReference type="InterPro" id="IPR002347">
    <property type="entry name" value="SDR_fam"/>
</dbReference>
<name>A0A2J6WJW4_9BACT</name>
<evidence type="ECO:0000256" key="12">
    <source>
        <dbReference type="RuleBase" id="RU366074"/>
    </source>
</evidence>
<sequence>MFKDKVVLVTGASRGIGRAIAKAFAEAGAKVCINYSSSKEKAVELKEEIISKGLTAEIFQSNIADESSVKTMFDEIEKTFGTVDILVNNAGITKDNIILRMKSDEWDDVINTNLKGAFNCIKIASKGMMKKRYGKIINITSVVAFTGNVGQANYISSKSGIVGLTKSAAIELAGRGIRVNAIAPGFIETEMTKDLPEDIKNGMLSRILLGYFGKPEDVSKACIFLASPDSDYITGSVLHVNGGMFLG</sequence>
<dbReference type="NCBIfam" id="NF005559">
    <property type="entry name" value="PRK07231.1"/>
    <property type="match status" value="1"/>
</dbReference>
<keyword evidence="9 12" id="KW-0275">Fatty acid biosynthesis</keyword>
<dbReference type="InterPro" id="IPR050259">
    <property type="entry name" value="SDR"/>
</dbReference>
<dbReference type="CDD" id="cd05333">
    <property type="entry name" value="BKR_SDR_c"/>
    <property type="match status" value="1"/>
</dbReference>
<dbReference type="EMBL" id="PNIN01000050">
    <property type="protein sequence ID" value="PMP70691.1"/>
    <property type="molecule type" value="Genomic_DNA"/>
</dbReference>
<comment type="caution">
    <text evidence="14">The sequence shown here is derived from an EMBL/GenBank/DDBJ whole genome shotgun (WGS) entry which is preliminary data.</text>
</comment>
<evidence type="ECO:0000256" key="3">
    <source>
        <dbReference type="ARBA" id="ARBA00012948"/>
    </source>
</evidence>
<dbReference type="SUPFAM" id="SSF51735">
    <property type="entry name" value="NAD(P)-binding Rossmann-fold domains"/>
    <property type="match status" value="1"/>
</dbReference>
<comment type="pathway">
    <text evidence="1 12">Lipid metabolism; fatty acid biosynthesis.</text>
</comment>
<comment type="catalytic activity">
    <reaction evidence="12">
        <text>a (3R)-hydroxyacyl-[ACP] + NADP(+) = a 3-oxoacyl-[ACP] + NADPH + H(+)</text>
        <dbReference type="Rhea" id="RHEA:17397"/>
        <dbReference type="Rhea" id="RHEA-COMP:9916"/>
        <dbReference type="Rhea" id="RHEA-COMP:9945"/>
        <dbReference type="ChEBI" id="CHEBI:15378"/>
        <dbReference type="ChEBI" id="CHEBI:57783"/>
        <dbReference type="ChEBI" id="CHEBI:58349"/>
        <dbReference type="ChEBI" id="CHEBI:78776"/>
        <dbReference type="ChEBI" id="CHEBI:78827"/>
        <dbReference type="EC" id="1.1.1.100"/>
    </reaction>
</comment>
<comment type="subunit">
    <text evidence="12">Homotetramer.</text>
</comment>
<evidence type="ECO:0000256" key="1">
    <source>
        <dbReference type="ARBA" id="ARBA00005194"/>
    </source>
</evidence>
<dbReference type="Gene3D" id="3.40.50.720">
    <property type="entry name" value="NAD(P)-binding Rossmann-like Domain"/>
    <property type="match status" value="1"/>
</dbReference>
<feature type="binding site" evidence="11">
    <location>
        <position position="187"/>
    </location>
    <ligand>
        <name>NADP(+)</name>
        <dbReference type="ChEBI" id="CHEBI:58349"/>
    </ligand>
</feature>